<dbReference type="SMART" id="SM00020">
    <property type="entry name" value="Tryp_SPc"/>
    <property type="match status" value="2"/>
</dbReference>
<organism evidence="15 16">
    <name type="scientific">Drosophila willistoni</name>
    <name type="common">Fruit fly</name>
    <dbReference type="NCBI Taxonomy" id="7260"/>
    <lineage>
        <taxon>Eukaryota</taxon>
        <taxon>Metazoa</taxon>
        <taxon>Ecdysozoa</taxon>
        <taxon>Arthropoda</taxon>
        <taxon>Hexapoda</taxon>
        <taxon>Insecta</taxon>
        <taxon>Pterygota</taxon>
        <taxon>Neoptera</taxon>
        <taxon>Endopterygota</taxon>
        <taxon>Diptera</taxon>
        <taxon>Brachycera</taxon>
        <taxon>Muscomorpha</taxon>
        <taxon>Ephydroidea</taxon>
        <taxon>Drosophilidae</taxon>
        <taxon>Drosophila</taxon>
        <taxon>Sophophora</taxon>
    </lineage>
</organism>
<sequence>MFKFVILLSVVACAFGAAVPEGLLPQLDGRIVGGTATTISSFPWQISLQRSGSHSCGGAVYSANTIVTAAHCLQSVSASVLRIRAGSTYWNSGGVTISVSSFKNHEGYNANTMVNDIAVIRLSSSLTLSSTIKAIGLASSAPANGAAASVSGWGTQSYGSSSLPTTLQYVNVNIVSQSSCASSTYGYGSQIKSTMICAYSSGKDACQGDSGGPLVSGGVLVGVVSWGYGCAYANYPGVYADVAVLRSWVVSTANSIHSTNNEMIKVICLSALLLLIGLCHGETNFQGRIIGGEDISNYYVPYIAQIRRRSSTTSAYAQTCGASLLDNRTVVTAAHCVYNRLAENFLIVAGTDQRAGMDGYVTRAEKIVIHDLYNASITDNDIALIFLSPALPIREDNVKLSAISVASDRPSVGTYATVSGWGTTTESGLSSNLLQQVQVPVVDSASCQEAYDWRPISDGMLCAGLPNGGKDACQGDSGGPLVVNSQLVGIVSWGEGCARANFPGVYTNVAYFKNWIDQQRASNALV</sequence>
<evidence type="ECO:0000256" key="5">
    <source>
        <dbReference type="ARBA" id="ARBA00022729"/>
    </source>
</evidence>
<dbReference type="PROSITE" id="PS50240">
    <property type="entry name" value="TRYPSIN_DOM"/>
    <property type="match status" value="1"/>
</dbReference>
<dbReference type="PANTHER" id="PTHR24276:SF91">
    <property type="entry name" value="AT26814P-RELATED"/>
    <property type="match status" value="1"/>
</dbReference>
<dbReference type="GO" id="GO:0004252">
    <property type="term" value="F:serine-type endopeptidase activity"/>
    <property type="evidence" value="ECO:0007669"/>
    <property type="project" value="UniProtKB-EC"/>
</dbReference>
<evidence type="ECO:0000256" key="10">
    <source>
        <dbReference type="ARBA" id="ARBA00036320"/>
    </source>
</evidence>
<dbReference type="SUPFAM" id="SSF50494">
    <property type="entry name" value="Trypsin-like serine proteases"/>
    <property type="match status" value="2"/>
</dbReference>
<evidence type="ECO:0000256" key="3">
    <source>
        <dbReference type="ARBA" id="ARBA00022525"/>
    </source>
</evidence>
<evidence type="ECO:0000256" key="1">
    <source>
        <dbReference type="ARBA" id="ARBA00004239"/>
    </source>
</evidence>
<dbReference type="InterPro" id="IPR001314">
    <property type="entry name" value="Peptidase_S1A"/>
</dbReference>
<dbReference type="InterPro" id="IPR018114">
    <property type="entry name" value="TRYPSIN_HIS"/>
</dbReference>
<evidence type="ECO:0000256" key="9">
    <source>
        <dbReference type="ARBA" id="ARBA00023157"/>
    </source>
</evidence>
<comment type="subcellular location">
    <subcellularLocation>
        <location evidence="1">Secreted</location>
        <location evidence="1">Extracellular space</location>
    </subcellularLocation>
</comment>
<dbReference type="Proteomes" id="UP000007798">
    <property type="component" value="Unassembled WGS sequence"/>
</dbReference>
<evidence type="ECO:0000256" key="4">
    <source>
        <dbReference type="ARBA" id="ARBA00022670"/>
    </source>
</evidence>
<evidence type="ECO:0000256" key="6">
    <source>
        <dbReference type="ARBA" id="ARBA00022801"/>
    </source>
</evidence>
<evidence type="ECO:0000256" key="7">
    <source>
        <dbReference type="ARBA" id="ARBA00022825"/>
    </source>
</evidence>
<dbReference type="InterPro" id="IPR001254">
    <property type="entry name" value="Trypsin_dom"/>
</dbReference>
<comment type="similarity">
    <text evidence="2">Belongs to the peptidase S1 family.</text>
</comment>
<evidence type="ECO:0000259" key="14">
    <source>
        <dbReference type="PROSITE" id="PS50240"/>
    </source>
</evidence>
<dbReference type="AlphaFoldDB" id="B4MP44"/>
<dbReference type="PANTHER" id="PTHR24276">
    <property type="entry name" value="POLYSERASE-RELATED"/>
    <property type="match status" value="1"/>
</dbReference>
<dbReference type="InterPro" id="IPR050430">
    <property type="entry name" value="Peptidase_S1"/>
</dbReference>
<evidence type="ECO:0000256" key="8">
    <source>
        <dbReference type="ARBA" id="ARBA00023145"/>
    </source>
</evidence>
<dbReference type="PRINTS" id="PR00722">
    <property type="entry name" value="CHYMOTRYPSIN"/>
</dbReference>
<dbReference type="EMBL" id="CH963848">
    <property type="protein sequence ID" value="EDW73883.2"/>
    <property type="molecule type" value="Genomic_DNA"/>
</dbReference>
<keyword evidence="4 12" id="KW-0645">Protease</keyword>
<keyword evidence="3" id="KW-0964">Secreted</keyword>
<evidence type="ECO:0000256" key="12">
    <source>
        <dbReference type="RuleBase" id="RU363034"/>
    </source>
</evidence>
<keyword evidence="6 12" id="KW-0378">Hydrolase</keyword>
<protein>
    <recommendedName>
        <fullName evidence="11">trypsin</fullName>
        <ecNumber evidence="11">3.4.21.4</ecNumber>
    </recommendedName>
</protein>
<dbReference type="SMR" id="B4MP44"/>
<evidence type="ECO:0000313" key="15">
    <source>
        <dbReference type="EMBL" id="EDW73883.2"/>
    </source>
</evidence>
<dbReference type="eggNOG" id="KOG3627">
    <property type="taxonomic scope" value="Eukaryota"/>
</dbReference>
<feature type="chain" id="PRO_5006457996" description="trypsin" evidence="13">
    <location>
        <begin position="17"/>
        <end position="526"/>
    </location>
</feature>
<feature type="domain" description="Peptidase S1" evidence="14">
    <location>
        <begin position="31"/>
        <end position="521"/>
    </location>
</feature>
<dbReference type="Pfam" id="PF00089">
    <property type="entry name" value="Trypsin"/>
    <property type="match status" value="2"/>
</dbReference>
<dbReference type="InParanoid" id="B4MP44"/>
<dbReference type="OrthoDB" id="10059102at2759"/>
<evidence type="ECO:0000256" key="2">
    <source>
        <dbReference type="ARBA" id="ARBA00007664"/>
    </source>
</evidence>
<dbReference type="GO" id="GO:0005576">
    <property type="term" value="C:extracellular region"/>
    <property type="evidence" value="ECO:0007669"/>
    <property type="project" value="UniProtKB-SubCell"/>
</dbReference>
<dbReference type="PROSITE" id="PS00135">
    <property type="entry name" value="TRYPSIN_SER"/>
    <property type="match status" value="2"/>
</dbReference>
<reference evidence="15 16" key="1">
    <citation type="journal article" date="2007" name="Nature">
        <title>Evolution of genes and genomes on the Drosophila phylogeny.</title>
        <authorList>
            <consortium name="Drosophila 12 Genomes Consortium"/>
            <person name="Clark A.G."/>
            <person name="Eisen M.B."/>
            <person name="Smith D.R."/>
            <person name="Bergman C.M."/>
            <person name="Oliver B."/>
            <person name="Markow T.A."/>
            <person name="Kaufman T.C."/>
            <person name="Kellis M."/>
            <person name="Gelbart W."/>
            <person name="Iyer V.N."/>
            <person name="Pollard D.A."/>
            <person name="Sackton T.B."/>
            <person name="Larracuente A.M."/>
            <person name="Singh N.D."/>
            <person name="Abad J.P."/>
            <person name="Abt D.N."/>
            <person name="Adryan B."/>
            <person name="Aguade M."/>
            <person name="Akashi H."/>
            <person name="Anderson W.W."/>
            <person name="Aquadro C.F."/>
            <person name="Ardell D.H."/>
            <person name="Arguello R."/>
            <person name="Artieri C.G."/>
            <person name="Barbash D.A."/>
            <person name="Barker D."/>
            <person name="Barsanti P."/>
            <person name="Batterham P."/>
            <person name="Batzoglou S."/>
            <person name="Begun D."/>
            <person name="Bhutkar A."/>
            <person name="Blanco E."/>
            <person name="Bosak S.A."/>
            <person name="Bradley R.K."/>
            <person name="Brand A.D."/>
            <person name="Brent M.R."/>
            <person name="Brooks A.N."/>
            <person name="Brown R.H."/>
            <person name="Butlin R.K."/>
            <person name="Caggese C."/>
            <person name="Calvi B.R."/>
            <person name="Bernardo de Carvalho A."/>
            <person name="Caspi A."/>
            <person name="Castrezana S."/>
            <person name="Celniker S.E."/>
            <person name="Chang J.L."/>
            <person name="Chapple C."/>
            <person name="Chatterji S."/>
            <person name="Chinwalla A."/>
            <person name="Civetta A."/>
            <person name="Clifton S.W."/>
            <person name="Comeron J.M."/>
            <person name="Costello J.C."/>
            <person name="Coyne J.A."/>
            <person name="Daub J."/>
            <person name="David R.G."/>
            <person name="Delcher A.L."/>
            <person name="Delehaunty K."/>
            <person name="Do C.B."/>
            <person name="Ebling H."/>
            <person name="Edwards K."/>
            <person name="Eickbush T."/>
            <person name="Evans J.D."/>
            <person name="Filipski A."/>
            <person name="Findeiss S."/>
            <person name="Freyhult E."/>
            <person name="Fulton L."/>
            <person name="Fulton R."/>
            <person name="Garcia A.C."/>
            <person name="Gardiner A."/>
            <person name="Garfield D.A."/>
            <person name="Garvin B.E."/>
            <person name="Gibson G."/>
            <person name="Gilbert D."/>
            <person name="Gnerre S."/>
            <person name="Godfrey J."/>
            <person name="Good R."/>
            <person name="Gotea V."/>
            <person name="Gravely B."/>
            <person name="Greenberg A.J."/>
            <person name="Griffiths-Jones S."/>
            <person name="Gross S."/>
            <person name="Guigo R."/>
            <person name="Gustafson E.A."/>
            <person name="Haerty W."/>
            <person name="Hahn M.W."/>
            <person name="Halligan D.L."/>
            <person name="Halpern A.L."/>
            <person name="Halter G.M."/>
            <person name="Han M.V."/>
            <person name="Heger A."/>
            <person name="Hillier L."/>
            <person name="Hinrichs A.S."/>
            <person name="Holmes I."/>
            <person name="Hoskins R.A."/>
            <person name="Hubisz M.J."/>
            <person name="Hultmark D."/>
            <person name="Huntley M.A."/>
            <person name="Jaffe D.B."/>
            <person name="Jagadeeshan S."/>
            <person name="Jeck W.R."/>
            <person name="Johnson J."/>
            <person name="Jones C.D."/>
            <person name="Jordan W.C."/>
            <person name="Karpen G.H."/>
            <person name="Kataoka E."/>
            <person name="Keightley P.D."/>
            <person name="Kheradpour P."/>
            <person name="Kirkness E.F."/>
            <person name="Koerich L.B."/>
            <person name="Kristiansen K."/>
            <person name="Kudrna D."/>
            <person name="Kulathinal R.J."/>
            <person name="Kumar S."/>
            <person name="Kwok R."/>
            <person name="Lander E."/>
            <person name="Langley C.H."/>
            <person name="Lapoint R."/>
            <person name="Lazzaro B.P."/>
            <person name="Lee S.J."/>
            <person name="Levesque L."/>
            <person name="Li R."/>
            <person name="Lin C.F."/>
            <person name="Lin M.F."/>
            <person name="Lindblad-Toh K."/>
            <person name="Llopart A."/>
            <person name="Long M."/>
            <person name="Low L."/>
            <person name="Lozovsky E."/>
            <person name="Lu J."/>
            <person name="Luo M."/>
            <person name="Machado C.A."/>
            <person name="Makalowski W."/>
            <person name="Marzo M."/>
            <person name="Matsuda M."/>
            <person name="Matzkin L."/>
            <person name="McAllister B."/>
            <person name="McBride C.S."/>
            <person name="McKernan B."/>
            <person name="McKernan K."/>
            <person name="Mendez-Lago M."/>
            <person name="Minx P."/>
            <person name="Mollenhauer M.U."/>
            <person name="Montooth K."/>
            <person name="Mount S.M."/>
            <person name="Mu X."/>
            <person name="Myers E."/>
            <person name="Negre B."/>
            <person name="Newfeld S."/>
            <person name="Nielsen R."/>
            <person name="Noor M.A."/>
            <person name="O'Grady P."/>
            <person name="Pachter L."/>
            <person name="Papaceit M."/>
            <person name="Parisi M.J."/>
            <person name="Parisi M."/>
            <person name="Parts L."/>
            <person name="Pedersen J.S."/>
            <person name="Pesole G."/>
            <person name="Phillippy A.M."/>
            <person name="Ponting C.P."/>
            <person name="Pop M."/>
            <person name="Porcelli D."/>
            <person name="Powell J.R."/>
            <person name="Prohaska S."/>
            <person name="Pruitt K."/>
            <person name="Puig M."/>
            <person name="Quesneville H."/>
            <person name="Ram K.R."/>
            <person name="Rand D."/>
            <person name="Rasmussen M.D."/>
            <person name="Reed L.K."/>
            <person name="Reenan R."/>
            <person name="Reily A."/>
            <person name="Remington K.A."/>
            <person name="Rieger T.T."/>
            <person name="Ritchie M.G."/>
            <person name="Robin C."/>
            <person name="Rogers Y.H."/>
            <person name="Rohde C."/>
            <person name="Rozas J."/>
            <person name="Rubenfield M.J."/>
            <person name="Ruiz A."/>
            <person name="Russo S."/>
            <person name="Salzberg S.L."/>
            <person name="Sanchez-Gracia A."/>
            <person name="Saranga D.J."/>
            <person name="Sato H."/>
            <person name="Schaeffer S.W."/>
            <person name="Schatz M.C."/>
            <person name="Schlenke T."/>
            <person name="Schwartz R."/>
            <person name="Segarra C."/>
            <person name="Singh R.S."/>
            <person name="Sirot L."/>
            <person name="Sirota M."/>
            <person name="Sisneros N.B."/>
            <person name="Smith C.D."/>
            <person name="Smith T.F."/>
            <person name="Spieth J."/>
            <person name="Stage D.E."/>
            <person name="Stark A."/>
            <person name="Stephan W."/>
            <person name="Strausberg R.L."/>
            <person name="Strempel S."/>
            <person name="Sturgill D."/>
            <person name="Sutton G."/>
            <person name="Sutton G.G."/>
            <person name="Tao W."/>
            <person name="Teichmann S."/>
            <person name="Tobari Y.N."/>
            <person name="Tomimura Y."/>
            <person name="Tsolas J.M."/>
            <person name="Valente V.L."/>
            <person name="Venter E."/>
            <person name="Venter J.C."/>
            <person name="Vicario S."/>
            <person name="Vieira F.G."/>
            <person name="Vilella A.J."/>
            <person name="Villasante A."/>
            <person name="Walenz B."/>
            <person name="Wang J."/>
            <person name="Wasserman M."/>
            <person name="Watts T."/>
            <person name="Wilson D."/>
            <person name="Wilson R.K."/>
            <person name="Wing R.A."/>
            <person name="Wolfner M.F."/>
            <person name="Wong A."/>
            <person name="Wong G.K."/>
            <person name="Wu C.I."/>
            <person name="Wu G."/>
            <person name="Yamamoto D."/>
            <person name="Yang H.P."/>
            <person name="Yang S.P."/>
            <person name="Yorke J.A."/>
            <person name="Yoshida K."/>
            <person name="Zdobnov E."/>
            <person name="Zhang P."/>
            <person name="Zhang Y."/>
            <person name="Zimin A.V."/>
            <person name="Baldwin J."/>
            <person name="Abdouelleil A."/>
            <person name="Abdulkadir J."/>
            <person name="Abebe A."/>
            <person name="Abera B."/>
            <person name="Abreu J."/>
            <person name="Acer S.C."/>
            <person name="Aftuck L."/>
            <person name="Alexander A."/>
            <person name="An P."/>
            <person name="Anderson E."/>
            <person name="Anderson S."/>
            <person name="Arachi H."/>
            <person name="Azer M."/>
            <person name="Bachantsang P."/>
            <person name="Barry A."/>
            <person name="Bayul T."/>
            <person name="Berlin A."/>
            <person name="Bessette D."/>
            <person name="Bloom T."/>
            <person name="Blye J."/>
            <person name="Boguslavskiy L."/>
            <person name="Bonnet C."/>
            <person name="Boukhgalter B."/>
            <person name="Bourzgui I."/>
            <person name="Brown A."/>
            <person name="Cahill P."/>
            <person name="Channer S."/>
            <person name="Cheshatsang Y."/>
            <person name="Chuda L."/>
            <person name="Citroen M."/>
            <person name="Collymore A."/>
            <person name="Cooke P."/>
            <person name="Costello M."/>
            <person name="D'Aco K."/>
            <person name="Daza R."/>
            <person name="De Haan G."/>
            <person name="DeGray S."/>
            <person name="DeMaso C."/>
            <person name="Dhargay N."/>
            <person name="Dooley K."/>
            <person name="Dooley E."/>
            <person name="Doricent M."/>
            <person name="Dorje P."/>
            <person name="Dorjee K."/>
            <person name="Dupes A."/>
            <person name="Elong R."/>
            <person name="Falk J."/>
            <person name="Farina A."/>
            <person name="Faro S."/>
            <person name="Ferguson D."/>
            <person name="Fisher S."/>
            <person name="Foley C.D."/>
            <person name="Franke A."/>
            <person name="Friedrich D."/>
            <person name="Gadbois L."/>
            <person name="Gearin G."/>
            <person name="Gearin C.R."/>
            <person name="Giannoukos G."/>
            <person name="Goode T."/>
            <person name="Graham J."/>
            <person name="Grandbois E."/>
            <person name="Grewal S."/>
            <person name="Gyaltsen K."/>
            <person name="Hafez N."/>
            <person name="Hagos B."/>
            <person name="Hall J."/>
            <person name="Henson C."/>
            <person name="Hollinger A."/>
            <person name="Honan T."/>
            <person name="Huard M.D."/>
            <person name="Hughes L."/>
            <person name="Hurhula B."/>
            <person name="Husby M.E."/>
            <person name="Kamat A."/>
            <person name="Kanga B."/>
            <person name="Kashin S."/>
            <person name="Khazanovich D."/>
            <person name="Kisner P."/>
            <person name="Lance K."/>
            <person name="Lara M."/>
            <person name="Lee W."/>
            <person name="Lennon N."/>
            <person name="Letendre F."/>
            <person name="LeVine R."/>
            <person name="Lipovsky A."/>
            <person name="Liu X."/>
            <person name="Liu J."/>
            <person name="Liu S."/>
            <person name="Lokyitsang T."/>
            <person name="Lokyitsang Y."/>
            <person name="Lubonja R."/>
            <person name="Lui A."/>
            <person name="MacDonald P."/>
            <person name="Magnisalis V."/>
            <person name="Maru K."/>
            <person name="Matthews C."/>
            <person name="McCusker W."/>
            <person name="McDonough S."/>
            <person name="Mehta T."/>
            <person name="Meldrim J."/>
            <person name="Meneus L."/>
            <person name="Mihai O."/>
            <person name="Mihalev A."/>
            <person name="Mihova T."/>
            <person name="Mittelman R."/>
            <person name="Mlenga V."/>
            <person name="Montmayeur A."/>
            <person name="Mulrain L."/>
            <person name="Navidi A."/>
            <person name="Naylor J."/>
            <person name="Negash T."/>
            <person name="Nguyen T."/>
            <person name="Nguyen N."/>
            <person name="Nicol R."/>
            <person name="Norbu C."/>
            <person name="Norbu N."/>
            <person name="Novod N."/>
            <person name="O'Neill B."/>
            <person name="Osman S."/>
            <person name="Markiewicz E."/>
            <person name="Oyono O.L."/>
            <person name="Patti C."/>
            <person name="Phunkhang P."/>
            <person name="Pierre F."/>
            <person name="Priest M."/>
            <person name="Raghuraman S."/>
            <person name="Rege F."/>
            <person name="Reyes R."/>
            <person name="Rise C."/>
            <person name="Rogov P."/>
            <person name="Ross K."/>
            <person name="Ryan E."/>
            <person name="Settipalli S."/>
            <person name="Shea T."/>
            <person name="Sherpa N."/>
            <person name="Shi L."/>
            <person name="Shih D."/>
            <person name="Sparrow T."/>
            <person name="Spaulding J."/>
            <person name="Stalker J."/>
            <person name="Stange-Thomann N."/>
            <person name="Stavropoulos S."/>
            <person name="Stone C."/>
            <person name="Strader C."/>
            <person name="Tesfaye S."/>
            <person name="Thomson T."/>
            <person name="Thoulutsang Y."/>
            <person name="Thoulutsang D."/>
            <person name="Topham K."/>
            <person name="Topping I."/>
            <person name="Tsamla T."/>
            <person name="Vassiliev H."/>
            <person name="Vo A."/>
            <person name="Wangchuk T."/>
            <person name="Wangdi T."/>
            <person name="Weiand M."/>
            <person name="Wilkinson J."/>
            <person name="Wilson A."/>
            <person name="Yadav S."/>
            <person name="Young G."/>
            <person name="Yu Q."/>
            <person name="Zembek L."/>
            <person name="Zhong D."/>
            <person name="Zimmer A."/>
            <person name="Zwirko Z."/>
            <person name="Jaffe D.B."/>
            <person name="Alvarez P."/>
            <person name="Brockman W."/>
            <person name="Butler J."/>
            <person name="Chin C."/>
            <person name="Gnerre S."/>
            <person name="Grabherr M."/>
            <person name="Kleber M."/>
            <person name="Mauceli E."/>
            <person name="MacCallum I."/>
        </authorList>
    </citation>
    <scope>NUCLEOTIDE SEQUENCE [LARGE SCALE GENOMIC DNA]</scope>
    <source>
        <strain evidence="16">Tucson 14030-0811.24</strain>
    </source>
</reference>
<dbReference type="Gene3D" id="2.40.10.10">
    <property type="entry name" value="Trypsin-like serine proteases"/>
    <property type="match status" value="3"/>
</dbReference>
<accession>B4MP44</accession>
<dbReference type="InterPro" id="IPR033116">
    <property type="entry name" value="TRYPSIN_SER"/>
</dbReference>
<evidence type="ECO:0000313" key="16">
    <source>
        <dbReference type="Proteomes" id="UP000007798"/>
    </source>
</evidence>
<keyword evidence="8" id="KW-0865">Zymogen</keyword>
<gene>
    <name evidence="15" type="primary">Dwil\GK19454</name>
    <name evidence="15" type="ORF">Dwil_GK19454</name>
</gene>
<dbReference type="CDD" id="cd00190">
    <property type="entry name" value="Tryp_SPc"/>
    <property type="match status" value="2"/>
</dbReference>
<dbReference type="InterPro" id="IPR043504">
    <property type="entry name" value="Peptidase_S1_PA_chymotrypsin"/>
</dbReference>
<dbReference type="FunFam" id="2.40.10.10:FF:000047">
    <property type="entry name" value="Trypsin eta"/>
    <property type="match status" value="1"/>
</dbReference>
<dbReference type="GO" id="GO:0016485">
    <property type="term" value="P:protein processing"/>
    <property type="evidence" value="ECO:0007669"/>
    <property type="project" value="UniProtKB-ARBA"/>
</dbReference>
<keyword evidence="9" id="KW-1015">Disulfide bond</keyword>
<evidence type="ECO:0000256" key="11">
    <source>
        <dbReference type="ARBA" id="ARBA00038868"/>
    </source>
</evidence>
<keyword evidence="5 13" id="KW-0732">Signal</keyword>
<comment type="catalytic activity">
    <reaction evidence="10">
        <text>Preferential cleavage: Arg-|-Xaa, Lys-|-Xaa.</text>
        <dbReference type="EC" id="3.4.21.4"/>
    </reaction>
</comment>
<dbReference type="InterPro" id="IPR009003">
    <property type="entry name" value="Peptidase_S1_PA"/>
</dbReference>
<dbReference type="MEROPS" id="S01.110"/>
<proteinExistence type="inferred from homology"/>
<keyword evidence="7 12" id="KW-0720">Serine protease</keyword>
<feature type="signal peptide" evidence="13">
    <location>
        <begin position="1"/>
        <end position="16"/>
    </location>
</feature>
<dbReference type="PROSITE" id="PS00134">
    <property type="entry name" value="TRYPSIN_HIS"/>
    <property type="match status" value="2"/>
</dbReference>
<dbReference type="EC" id="3.4.21.4" evidence="11"/>
<name>B4MP44_DROWI</name>
<dbReference type="HOGENOM" id="CLU_006842_7_1_1"/>
<evidence type="ECO:0000256" key="13">
    <source>
        <dbReference type="SAM" id="SignalP"/>
    </source>
</evidence>
<keyword evidence="16" id="KW-1185">Reference proteome</keyword>
<dbReference type="FunFam" id="2.40.10.10:FF:000077">
    <property type="entry name" value="Predicted protein"/>
    <property type="match status" value="1"/>
</dbReference>